<keyword evidence="9 13" id="KW-1133">Transmembrane helix</keyword>
<evidence type="ECO:0000256" key="4">
    <source>
        <dbReference type="ARBA" id="ARBA00020268"/>
    </source>
</evidence>
<dbReference type="InterPro" id="IPR050222">
    <property type="entry name" value="MATE_MdtK"/>
</dbReference>
<feature type="transmembrane region" description="Helical" evidence="13">
    <location>
        <begin position="255"/>
        <end position="276"/>
    </location>
</feature>
<feature type="transmembrane region" description="Helical" evidence="13">
    <location>
        <begin position="388"/>
        <end position="408"/>
    </location>
</feature>
<dbReference type="GO" id="GO:0005886">
    <property type="term" value="C:plasma membrane"/>
    <property type="evidence" value="ECO:0007669"/>
    <property type="project" value="UniProtKB-SubCell"/>
</dbReference>
<evidence type="ECO:0000256" key="10">
    <source>
        <dbReference type="ARBA" id="ARBA00023065"/>
    </source>
</evidence>
<dbReference type="InterPro" id="IPR002528">
    <property type="entry name" value="MATE_fam"/>
</dbReference>
<evidence type="ECO:0000256" key="13">
    <source>
        <dbReference type="SAM" id="Phobius"/>
    </source>
</evidence>
<dbReference type="PANTHER" id="PTHR43298">
    <property type="entry name" value="MULTIDRUG RESISTANCE PROTEIN NORM-RELATED"/>
    <property type="match status" value="1"/>
</dbReference>
<dbReference type="Pfam" id="PF01554">
    <property type="entry name" value="MatE"/>
    <property type="match status" value="2"/>
</dbReference>
<name>A0A926EGM0_9FIRM</name>
<dbReference type="RefSeq" id="WP_249332368.1">
    <property type="nucleotide sequence ID" value="NZ_JACRSY010000008.1"/>
</dbReference>
<evidence type="ECO:0000256" key="8">
    <source>
        <dbReference type="ARBA" id="ARBA00022692"/>
    </source>
</evidence>
<feature type="transmembrane region" description="Helical" evidence="13">
    <location>
        <begin position="317"/>
        <end position="335"/>
    </location>
</feature>
<feature type="transmembrane region" description="Helical" evidence="13">
    <location>
        <begin position="414"/>
        <end position="435"/>
    </location>
</feature>
<evidence type="ECO:0000256" key="3">
    <source>
        <dbReference type="ARBA" id="ARBA00010199"/>
    </source>
</evidence>
<evidence type="ECO:0000313" key="15">
    <source>
        <dbReference type="Proteomes" id="UP000655830"/>
    </source>
</evidence>
<dbReference type="CDD" id="cd13138">
    <property type="entry name" value="MATE_yoeA_like"/>
    <property type="match status" value="1"/>
</dbReference>
<dbReference type="EMBL" id="JACRSY010000008">
    <property type="protein sequence ID" value="MBC8579226.1"/>
    <property type="molecule type" value="Genomic_DNA"/>
</dbReference>
<dbReference type="AlphaFoldDB" id="A0A926EGM0"/>
<comment type="function">
    <text evidence="1">Multidrug efflux pump.</text>
</comment>
<keyword evidence="15" id="KW-1185">Reference proteome</keyword>
<dbReference type="InterPro" id="IPR048279">
    <property type="entry name" value="MdtK-like"/>
</dbReference>
<dbReference type="PIRSF" id="PIRSF006603">
    <property type="entry name" value="DinF"/>
    <property type="match status" value="1"/>
</dbReference>
<dbReference type="GO" id="GO:0015297">
    <property type="term" value="F:antiporter activity"/>
    <property type="evidence" value="ECO:0007669"/>
    <property type="project" value="UniProtKB-KW"/>
</dbReference>
<gene>
    <name evidence="14" type="ORF">H8718_06765</name>
</gene>
<evidence type="ECO:0000256" key="9">
    <source>
        <dbReference type="ARBA" id="ARBA00022989"/>
    </source>
</evidence>
<feature type="transmembrane region" description="Helical" evidence="13">
    <location>
        <begin position="54"/>
        <end position="76"/>
    </location>
</feature>
<keyword evidence="11 13" id="KW-0472">Membrane</keyword>
<organism evidence="14 15">
    <name type="scientific">Zhenhengia yiwuensis</name>
    <dbReference type="NCBI Taxonomy" id="2763666"/>
    <lineage>
        <taxon>Bacteria</taxon>
        <taxon>Bacillati</taxon>
        <taxon>Bacillota</taxon>
        <taxon>Clostridia</taxon>
        <taxon>Lachnospirales</taxon>
        <taxon>Lachnospiraceae</taxon>
        <taxon>Zhenhengia</taxon>
    </lineage>
</organism>
<keyword evidence="8 13" id="KW-0812">Transmembrane</keyword>
<dbReference type="PANTHER" id="PTHR43298:SF2">
    <property type="entry name" value="FMN_FAD EXPORTER YEEO-RELATED"/>
    <property type="match status" value="1"/>
</dbReference>
<keyword evidence="7" id="KW-1003">Cell membrane</keyword>
<comment type="caution">
    <text evidence="14">The sequence shown here is derived from an EMBL/GenBank/DDBJ whole genome shotgun (WGS) entry which is preliminary data.</text>
</comment>
<evidence type="ECO:0000256" key="1">
    <source>
        <dbReference type="ARBA" id="ARBA00003408"/>
    </source>
</evidence>
<comment type="similarity">
    <text evidence="3">Belongs to the multi antimicrobial extrusion (MATE) (TC 2.A.66.1) family.</text>
</comment>
<protein>
    <recommendedName>
        <fullName evidence="4">Probable multidrug resistance protein NorM</fullName>
    </recommendedName>
    <alternativeName>
        <fullName evidence="12">Multidrug-efflux transporter</fullName>
    </alternativeName>
</protein>
<evidence type="ECO:0000313" key="14">
    <source>
        <dbReference type="EMBL" id="MBC8579226.1"/>
    </source>
</evidence>
<dbReference type="GO" id="GO:0006811">
    <property type="term" value="P:monoatomic ion transport"/>
    <property type="evidence" value="ECO:0007669"/>
    <property type="project" value="UniProtKB-KW"/>
</dbReference>
<feature type="transmembrane region" description="Helical" evidence="13">
    <location>
        <begin position="133"/>
        <end position="151"/>
    </location>
</feature>
<evidence type="ECO:0000256" key="2">
    <source>
        <dbReference type="ARBA" id="ARBA00004651"/>
    </source>
</evidence>
<keyword evidence="5" id="KW-0813">Transport</keyword>
<dbReference type="GO" id="GO:0042910">
    <property type="term" value="F:xenobiotic transmembrane transporter activity"/>
    <property type="evidence" value="ECO:0007669"/>
    <property type="project" value="InterPro"/>
</dbReference>
<feature type="transmembrane region" description="Helical" evidence="13">
    <location>
        <begin position="190"/>
        <end position="211"/>
    </location>
</feature>
<evidence type="ECO:0000256" key="6">
    <source>
        <dbReference type="ARBA" id="ARBA00022449"/>
    </source>
</evidence>
<reference evidence="14" key="1">
    <citation type="submission" date="2020-08" db="EMBL/GenBank/DDBJ databases">
        <title>Genome public.</title>
        <authorList>
            <person name="Liu C."/>
            <person name="Sun Q."/>
        </authorList>
    </citation>
    <scope>NUCLEOTIDE SEQUENCE</scope>
    <source>
        <strain evidence="14">NSJ-12</strain>
    </source>
</reference>
<accession>A0A926EGM0</accession>
<keyword evidence="10" id="KW-0406">Ion transport</keyword>
<comment type="subcellular location">
    <subcellularLocation>
        <location evidence="2">Cell membrane</location>
        <topology evidence="2">Multi-pass membrane protein</topology>
    </subcellularLocation>
</comment>
<evidence type="ECO:0000256" key="7">
    <source>
        <dbReference type="ARBA" id="ARBA00022475"/>
    </source>
</evidence>
<proteinExistence type="inferred from homology"/>
<keyword evidence="6" id="KW-0050">Antiport</keyword>
<feature type="transmembrane region" description="Helical" evidence="13">
    <location>
        <begin position="355"/>
        <end position="376"/>
    </location>
</feature>
<feature type="transmembrane region" description="Helical" evidence="13">
    <location>
        <begin position="96"/>
        <end position="121"/>
    </location>
</feature>
<feature type="transmembrane region" description="Helical" evidence="13">
    <location>
        <begin position="12"/>
        <end position="34"/>
    </location>
</feature>
<feature type="transmembrane region" description="Helical" evidence="13">
    <location>
        <begin position="232"/>
        <end position="249"/>
    </location>
</feature>
<sequence length="447" mass="49063">MTKDFTVGSPLKLIITFAIPMIVGNLFQQLYNLVDSIVVGQFIGKNALAAVSSAYTVMVFVTSVIIGLCMGASVLFSQLFGAGELEKLKRAITTSFIFTLGVTVCMMAGTLIGIESIIRFMNIPPELYSDTKIYLQIIFIGLIFTFLYNAISSLLRALGDSKTPLYFLILAAILNIVLDLTFVLVCDMGVKGVAIATLIAQGVAAVLCILYSIKKLSILHMTKQDMVFDRTLFGIIARYSILTSIQQSIMNFGILLVQGLVNSFGTVAMAAFGAAVKIDGFAYMPVQDFGNAFSTYVAQNKGAKEEGRIHEGIRCTVKLICIFCFIISVLVVLFAKELMLIFINPKEYEVLAIGIGYLRVIAPFYVLIGFLFMFYGVYRGLGTVKISIILTIISLGTRVILAYLLVAMPKIGLVGVWWAVPIGWALADVVGYRIYRRRRSILNINKS</sequence>
<evidence type="ECO:0000256" key="12">
    <source>
        <dbReference type="ARBA" id="ARBA00031636"/>
    </source>
</evidence>
<dbReference type="Proteomes" id="UP000655830">
    <property type="component" value="Unassembled WGS sequence"/>
</dbReference>
<evidence type="ECO:0000256" key="11">
    <source>
        <dbReference type="ARBA" id="ARBA00023136"/>
    </source>
</evidence>
<feature type="transmembrane region" description="Helical" evidence="13">
    <location>
        <begin position="163"/>
        <end position="184"/>
    </location>
</feature>
<evidence type="ECO:0000256" key="5">
    <source>
        <dbReference type="ARBA" id="ARBA00022448"/>
    </source>
</evidence>
<dbReference type="NCBIfam" id="TIGR00797">
    <property type="entry name" value="matE"/>
    <property type="match status" value="1"/>
</dbReference>